<dbReference type="EMBL" id="JAUIZM010000001">
    <property type="protein sequence ID" value="KAK1405424.1"/>
    <property type="molecule type" value="Genomic_DNA"/>
</dbReference>
<accession>A0AAD8ND37</accession>
<reference evidence="1" key="2">
    <citation type="submission" date="2023-05" db="EMBL/GenBank/DDBJ databases">
        <authorList>
            <person name="Schelkunov M.I."/>
        </authorList>
    </citation>
    <scope>NUCLEOTIDE SEQUENCE</scope>
    <source>
        <strain evidence="1">Hsosn_3</strain>
        <tissue evidence="1">Leaf</tissue>
    </source>
</reference>
<dbReference type="Pfam" id="PF02992">
    <property type="entry name" value="Transposase_21"/>
    <property type="match status" value="1"/>
</dbReference>
<dbReference type="Proteomes" id="UP001237642">
    <property type="component" value="Unassembled WGS sequence"/>
</dbReference>
<dbReference type="InterPro" id="IPR004242">
    <property type="entry name" value="Transposase_21"/>
</dbReference>
<proteinExistence type="predicted"/>
<reference evidence="1" key="1">
    <citation type="submission" date="2023-02" db="EMBL/GenBank/DDBJ databases">
        <title>Genome of toxic invasive species Heracleum sosnowskyi carries increased number of genes despite the absence of recent whole-genome duplications.</title>
        <authorList>
            <person name="Schelkunov M."/>
            <person name="Shtratnikova V."/>
            <person name="Makarenko M."/>
            <person name="Klepikova A."/>
            <person name="Omelchenko D."/>
            <person name="Novikova G."/>
            <person name="Obukhova E."/>
            <person name="Bogdanov V."/>
            <person name="Penin A."/>
            <person name="Logacheva M."/>
        </authorList>
    </citation>
    <scope>NUCLEOTIDE SEQUENCE</scope>
    <source>
        <strain evidence="1">Hsosn_3</strain>
        <tissue evidence="1">Leaf</tissue>
    </source>
</reference>
<organism evidence="1 2">
    <name type="scientific">Heracleum sosnowskyi</name>
    <dbReference type="NCBI Taxonomy" id="360622"/>
    <lineage>
        <taxon>Eukaryota</taxon>
        <taxon>Viridiplantae</taxon>
        <taxon>Streptophyta</taxon>
        <taxon>Embryophyta</taxon>
        <taxon>Tracheophyta</taxon>
        <taxon>Spermatophyta</taxon>
        <taxon>Magnoliopsida</taxon>
        <taxon>eudicotyledons</taxon>
        <taxon>Gunneridae</taxon>
        <taxon>Pentapetalae</taxon>
        <taxon>asterids</taxon>
        <taxon>campanulids</taxon>
        <taxon>Apiales</taxon>
        <taxon>Apiaceae</taxon>
        <taxon>Apioideae</taxon>
        <taxon>apioid superclade</taxon>
        <taxon>Tordylieae</taxon>
        <taxon>Tordyliinae</taxon>
        <taxon>Heracleum</taxon>
    </lineage>
</organism>
<keyword evidence="2" id="KW-1185">Reference proteome</keyword>
<gene>
    <name evidence="1" type="ORF">POM88_005029</name>
</gene>
<protein>
    <submittedName>
        <fullName evidence="1">DUF4218 domain-containing protein</fullName>
    </submittedName>
</protein>
<sequence length="352" mass="40334">MCMKRPYMFMTDIVPGPNSIGKDINVCLRPLIDELKILWNTGVETYDQSLKQNFTIRAALMWTISDFPAMSMISGWSGKGKMGCQVCGGSVQGFQLKHSGKCSFYGTNRIFLEPNDPLREKSNLFDNDERRLFSGRLSGEDVKELLDDIIFPPPGKTNSKLRSAGYGEEHHWTHVPIFYELSYWSSYTLRYSIDIMHTEKNVFENIFFTIVNAAKSKDHRKARSDCKHFDVLRHLWIDENGKMPKAPYSLNKKQLKLLCHWICSLKLPDGYSSNISRCCNVDECKFFGFKSHDCHIFLQKLLPLAIRELLPTPIVDALTTISIFFQDLCSSVVTRTDLDLMAKSVIRALCLL</sequence>
<dbReference type="AlphaFoldDB" id="A0AAD8ND37"/>
<evidence type="ECO:0000313" key="1">
    <source>
        <dbReference type="EMBL" id="KAK1405424.1"/>
    </source>
</evidence>
<evidence type="ECO:0000313" key="2">
    <source>
        <dbReference type="Proteomes" id="UP001237642"/>
    </source>
</evidence>
<dbReference type="PANTHER" id="PTHR10775">
    <property type="entry name" value="OS08G0208400 PROTEIN"/>
    <property type="match status" value="1"/>
</dbReference>
<dbReference type="PANTHER" id="PTHR10775:SF185">
    <property type="entry name" value="OS08G0208400 PROTEIN"/>
    <property type="match status" value="1"/>
</dbReference>
<name>A0AAD8ND37_9APIA</name>
<comment type="caution">
    <text evidence="1">The sequence shown here is derived from an EMBL/GenBank/DDBJ whole genome shotgun (WGS) entry which is preliminary data.</text>
</comment>